<gene>
    <name evidence="1" type="ORF">NMS_0606</name>
</gene>
<dbReference type="AlphaFoldDB" id="W8VPP9"/>
<dbReference type="Proteomes" id="UP000031760">
    <property type="component" value="Chromosome"/>
</dbReference>
<sequence>MEQCQHSDEFLTKILGLFLDCGGLRFRESEIPTTSYHSIQSFLEFQMQ</sequence>
<dbReference type="STRING" id="1454201.NMS_0606"/>
<name>W8VPP9_9FLAO</name>
<protein>
    <submittedName>
        <fullName evidence="1">Uncharacterized protein</fullName>
    </submittedName>
</protein>
<evidence type="ECO:0000313" key="2">
    <source>
        <dbReference type="Proteomes" id="UP000031760"/>
    </source>
</evidence>
<reference evidence="1 2" key="1">
    <citation type="journal article" date="2014" name="Proc. Natl. Acad. Sci. U.S.A.">
        <title>Functional characterization of flavobacteria rhodopsins reveals a unique class of light-driven chloride pump in bacteria.</title>
        <authorList>
            <person name="Yoshizawa S."/>
            <person name="Kumagai Y."/>
            <person name="Kim H."/>
            <person name="Ogura Y."/>
            <person name="Hayashi T."/>
            <person name="Iwasaki W."/>
            <person name="DeLong E.F."/>
            <person name="Kogure K."/>
        </authorList>
    </citation>
    <scope>NUCLEOTIDE SEQUENCE [LARGE SCALE GENOMIC DNA]</scope>
    <source>
        <strain evidence="1 2">S1-08</strain>
    </source>
</reference>
<dbReference type="KEGG" id="nmf:NMS_0606"/>
<accession>W8VPP9</accession>
<keyword evidence="2" id="KW-1185">Reference proteome</keyword>
<dbReference type="EMBL" id="AP014548">
    <property type="protein sequence ID" value="BAO54615.1"/>
    <property type="molecule type" value="Genomic_DNA"/>
</dbReference>
<proteinExistence type="predicted"/>
<dbReference type="HOGENOM" id="CLU_3155496_0_0_10"/>
<evidence type="ECO:0000313" key="1">
    <source>
        <dbReference type="EMBL" id="BAO54615.1"/>
    </source>
</evidence>
<organism evidence="1 2">
    <name type="scientific">Nonlabens marinus S1-08</name>
    <dbReference type="NCBI Taxonomy" id="1454201"/>
    <lineage>
        <taxon>Bacteria</taxon>
        <taxon>Pseudomonadati</taxon>
        <taxon>Bacteroidota</taxon>
        <taxon>Flavobacteriia</taxon>
        <taxon>Flavobacteriales</taxon>
        <taxon>Flavobacteriaceae</taxon>
        <taxon>Nonlabens</taxon>
    </lineage>
</organism>